<reference evidence="2" key="1">
    <citation type="journal article" date="2020" name="Stud. Mycol.">
        <title>101 Dothideomycetes genomes: a test case for predicting lifestyles and emergence of pathogens.</title>
        <authorList>
            <person name="Haridas S."/>
            <person name="Albert R."/>
            <person name="Binder M."/>
            <person name="Bloem J."/>
            <person name="Labutti K."/>
            <person name="Salamov A."/>
            <person name="Andreopoulos B."/>
            <person name="Baker S."/>
            <person name="Barry K."/>
            <person name="Bills G."/>
            <person name="Bluhm B."/>
            <person name="Cannon C."/>
            <person name="Castanera R."/>
            <person name="Culley D."/>
            <person name="Daum C."/>
            <person name="Ezra D."/>
            <person name="Gonzalez J."/>
            <person name="Henrissat B."/>
            <person name="Kuo A."/>
            <person name="Liang C."/>
            <person name="Lipzen A."/>
            <person name="Lutzoni F."/>
            <person name="Magnuson J."/>
            <person name="Mondo S."/>
            <person name="Nolan M."/>
            <person name="Ohm R."/>
            <person name="Pangilinan J."/>
            <person name="Park H.-J."/>
            <person name="Ramirez L."/>
            <person name="Alfaro M."/>
            <person name="Sun H."/>
            <person name="Tritt A."/>
            <person name="Yoshinaga Y."/>
            <person name="Zwiers L.-H."/>
            <person name="Turgeon B."/>
            <person name="Goodwin S."/>
            <person name="Spatafora J."/>
            <person name="Crous P."/>
            <person name="Grigoriev I."/>
        </authorList>
    </citation>
    <scope>NUCLEOTIDE SEQUENCE</scope>
    <source>
        <strain evidence="2">HMLAC05119</strain>
    </source>
</reference>
<feature type="compositionally biased region" description="Acidic residues" evidence="1">
    <location>
        <begin position="777"/>
        <end position="802"/>
    </location>
</feature>
<accession>A0A6A5QJD0</accession>
<evidence type="ECO:0000313" key="3">
    <source>
        <dbReference type="Proteomes" id="UP000800096"/>
    </source>
</evidence>
<dbReference type="OrthoDB" id="3789383at2759"/>
<feature type="region of interest" description="Disordered" evidence="1">
    <location>
        <begin position="770"/>
        <end position="802"/>
    </location>
</feature>
<organism evidence="2 3">
    <name type="scientific">Ampelomyces quisqualis</name>
    <name type="common">Powdery mildew agent</name>
    <dbReference type="NCBI Taxonomy" id="50730"/>
    <lineage>
        <taxon>Eukaryota</taxon>
        <taxon>Fungi</taxon>
        <taxon>Dikarya</taxon>
        <taxon>Ascomycota</taxon>
        <taxon>Pezizomycotina</taxon>
        <taxon>Dothideomycetes</taxon>
        <taxon>Pleosporomycetidae</taxon>
        <taxon>Pleosporales</taxon>
        <taxon>Pleosporineae</taxon>
        <taxon>Phaeosphaeriaceae</taxon>
        <taxon>Ampelomyces</taxon>
    </lineage>
</organism>
<protein>
    <submittedName>
        <fullName evidence="2">Uncharacterized protein</fullName>
    </submittedName>
</protein>
<evidence type="ECO:0000256" key="1">
    <source>
        <dbReference type="SAM" id="MobiDB-lite"/>
    </source>
</evidence>
<proteinExistence type="predicted"/>
<dbReference type="Proteomes" id="UP000800096">
    <property type="component" value="Unassembled WGS sequence"/>
</dbReference>
<feature type="region of interest" description="Disordered" evidence="1">
    <location>
        <begin position="1"/>
        <end position="158"/>
    </location>
</feature>
<gene>
    <name evidence="2" type="ORF">BDU57DRAFT_304717</name>
</gene>
<feature type="compositionally biased region" description="Acidic residues" evidence="1">
    <location>
        <begin position="124"/>
        <end position="137"/>
    </location>
</feature>
<sequence length="802" mass="89463">MAMPEESGRSLYEPPTDACPLVLTTQDPTANDTINANVHPSTKTSAPNKRKRKTKTSLAEQDGRQMHPDTAAKASPGDVDSDGSIAPIRQRKKAKTANTMLLQEDDVVEQGQLEQDDSSFGVQNDDEEKDGSVDGDDPAPTRSAKVKSKGKAMSNEKMMKKDKTPIKLLTEDEYQAFTDGVEGMQDWSSSTMKAHFVKVIEWFDKDGFTVDVIREKYTALRYGSGEKPKTWQNMYKLYKTHAPKFYAEKGIFYATRGERTAYRAKYKASKHGRNAVATVETGGNVGADQQDAVLSADKDAQGSGEAREAGAPKPSTADQKLYHLFTKVITSSSSAIRIARKCKPARDNGPVDADVVRYHANRNSKDVLYFGRAAGDAILGHPSRPVLDRQCAARSCEYLRDALRKEPELQIIYYADGIEDLTVHRFVACVSPCVRASLPTHDLAEISRNGEPFLQATQIQWSMQNLIGLYVFARQMDAAAVCDMVMDRWHKEIHRPTFRTIRDEDGEMKTFSILQFGPEFLEFLSKTDEQGLDFFTDVLIMMKRAGRDLLAAHGFWSWNAGAKNMLEKKLKKDDVPLLTSKDLDYICEQFHHHHDNGGECYKVQARFVESLPSAGTSGHVESRTNDGRFDPIAWYWERQKHFQEAGEHTTEAMVVERPKRKCRNGNGGLAALERRELKRLRQGTRTGIGEEDEEDMSSITMANPLPVDDYHEDEDDEVAAAAPPKLVDLGITYSEEQGGNGPKDSKEKAEAKYKAIKAKLLVFKKAGYDIGSLEGGEGMDVDDGEELEDDDDDDGEGESEEE</sequence>
<feature type="compositionally biased region" description="Polar residues" evidence="1">
    <location>
        <begin position="23"/>
        <end position="47"/>
    </location>
</feature>
<keyword evidence="3" id="KW-1185">Reference proteome</keyword>
<dbReference type="AlphaFoldDB" id="A0A6A5QJD0"/>
<name>A0A6A5QJD0_AMPQU</name>
<evidence type="ECO:0000313" key="2">
    <source>
        <dbReference type="EMBL" id="KAF1914786.1"/>
    </source>
</evidence>
<dbReference type="EMBL" id="ML979137">
    <property type="protein sequence ID" value="KAF1914786.1"/>
    <property type="molecule type" value="Genomic_DNA"/>
</dbReference>